<dbReference type="Gramene" id="Pp3c13_3290V3.2">
    <property type="protein sequence ID" value="PAC:32930395.CDS.1"/>
    <property type="gene ID" value="Pp3c13_3290"/>
</dbReference>
<comment type="similarity">
    <text evidence="1">Belongs to the ARG7 family.</text>
</comment>
<proteinExistence type="inferred from homology"/>
<evidence type="ECO:0000256" key="1">
    <source>
        <dbReference type="ARBA" id="ARBA00006974"/>
    </source>
</evidence>
<name>A0A2K1JKK6_PHYPA</name>
<dbReference type="PANTHER" id="PTHR31374:SF419">
    <property type="entry name" value="SAUR FAMILY PROTEIN"/>
    <property type="match status" value="1"/>
</dbReference>
<dbReference type="GeneID" id="112290385"/>
<dbReference type="Proteomes" id="UP000006727">
    <property type="component" value="Chromosome 13"/>
</dbReference>
<dbReference type="FunCoup" id="A0A2K1JKK6">
    <property type="interactions" value="377"/>
</dbReference>
<dbReference type="EnsemblPlants" id="Pp3c13_3290V3.2">
    <property type="protein sequence ID" value="PAC:32930395.CDS.1"/>
    <property type="gene ID" value="Pp3c13_3290"/>
</dbReference>
<reference evidence="3" key="3">
    <citation type="submission" date="2020-12" db="UniProtKB">
        <authorList>
            <consortium name="EnsemblPlants"/>
        </authorList>
    </citation>
    <scope>IDENTIFICATION</scope>
</reference>
<evidence type="ECO:0000313" key="2">
    <source>
        <dbReference type="EMBL" id="PNR42088.1"/>
    </source>
</evidence>
<dbReference type="Pfam" id="PF02519">
    <property type="entry name" value="Auxin_inducible"/>
    <property type="match status" value="1"/>
</dbReference>
<dbReference type="EnsemblPlants" id="Pp3c13_3290V3.1">
    <property type="protein sequence ID" value="PAC:32930394.CDS.1"/>
    <property type="gene ID" value="Pp3c13_3290"/>
</dbReference>
<dbReference type="RefSeq" id="XP_024392340.1">
    <property type="nucleotide sequence ID" value="XM_024536572.1"/>
</dbReference>
<evidence type="ECO:0000313" key="3">
    <source>
        <dbReference type="EnsemblPlants" id="PAC:32930394.CDS.1"/>
    </source>
</evidence>
<reference evidence="2 4" key="1">
    <citation type="journal article" date="2008" name="Science">
        <title>The Physcomitrella genome reveals evolutionary insights into the conquest of land by plants.</title>
        <authorList>
            <person name="Rensing S."/>
            <person name="Lang D."/>
            <person name="Zimmer A."/>
            <person name="Terry A."/>
            <person name="Salamov A."/>
            <person name="Shapiro H."/>
            <person name="Nishiyama T."/>
            <person name="Perroud P.-F."/>
            <person name="Lindquist E."/>
            <person name="Kamisugi Y."/>
            <person name="Tanahashi T."/>
            <person name="Sakakibara K."/>
            <person name="Fujita T."/>
            <person name="Oishi K."/>
            <person name="Shin-I T."/>
            <person name="Kuroki Y."/>
            <person name="Toyoda A."/>
            <person name="Suzuki Y."/>
            <person name="Hashimoto A."/>
            <person name="Yamaguchi K."/>
            <person name="Sugano A."/>
            <person name="Kohara Y."/>
            <person name="Fujiyama A."/>
            <person name="Anterola A."/>
            <person name="Aoki S."/>
            <person name="Ashton N."/>
            <person name="Barbazuk W.B."/>
            <person name="Barker E."/>
            <person name="Bennetzen J."/>
            <person name="Bezanilla M."/>
            <person name="Blankenship R."/>
            <person name="Cho S.H."/>
            <person name="Dutcher S."/>
            <person name="Estelle M."/>
            <person name="Fawcett J.A."/>
            <person name="Gundlach H."/>
            <person name="Hanada K."/>
            <person name="Heyl A."/>
            <person name="Hicks K.A."/>
            <person name="Hugh J."/>
            <person name="Lohr M."/>
            <person name="Mayer K."/>
            <person name="Melkozernov A."/>
            <person name="Murata T."/>
            <person name="Nelson D."/>
            <person name="Pils B."/>
            <person name="Prigge M."/>
            <person name="Reiss B."/>
            <person name="Renner T."/>
            <person name="Rombauts S."/>
            <person name="Rushton P."/>
            <person name="Sanderfoot A."/>
            <person name="Schween G."/>
            <person name="Shiu S.-H."/>
            <person name="Stueber K."/>
            <person name="Theodoulou F.L."/>
            <person name="Tu H."/>
            <person name="Van de Peer Y."/>
            <person name="Verrier P.J."/>
            <person name="Waters E."/>
            <person name="Wood A."/>
            <person name="Yang L."/>
            <person name="Cove D."/>
            <person name="Cuming A."/>
            <person name="Hasebe M."/>
            <person name="Lucas S."/>
            <person name="Mishler D.B."/>
            <person name="Reski R."/>
            <person name="Grigoriev I."/>
            <person name="Quatrano R.S."/>
            <person name="Boore J.L."/>
        </authorList>
    </citation>
    <scope>NUCLEOTIDE SEQUENCE [LARGE SCALE GENOMIC DNA]</scope>
    <source>
        <strain evidence="3 4">cv. Gransden 2004</strain>
    </source>
</reference>
<dbReference type="EMBL" id="ABEU02000013">
    <property type="protein sequence ID" value="PNR42088.1"/>
    <property type="molecule type" value="Genomic_DNA"/>
</dbReference>
<dbReference type="GO" id="GO:0009733">
    <property type="term" value="P:response to auxin"/>
    <property type="evidence" value="ECO:0007669"/>
    <property type="project" value="InterPro"/>
</dbReference>
<dbReference type="PaxDb" id="3218-PP1S107_89V6.1"/>
<organism evidence="2">
    <name type="scientific">Physcomitrium patens</name>
    <name type="common">Spreading-leaved earth moss</name>
    <name type="synonym">Physcomitrella patens</name>
    <dbReference type="NCBI Taxonomy" id="3218"/>
    <lineage>
        <taxon>Eukaryota</taxon>
        <taxon>Viridiplantae</taxon>
        <taxon>Streptophyta</taxon>
        <taxon>Embryophyta</taxon>
        <taxon>Bryophyta</taxon>
        <taxon>Bryophytina</taxon>
        <taxon>Bryopsida</taxon>
        <taxon>Funariidae</taxon>
        <taxon>Funariales</taxon>
        <taxon>Funariaceae</taxon>
        <taxon>Physcomitrium</taxon>
    </lineage>
</organism>
<dbReference type="KEGG" id="ppp:112290385"/>
<protein>
    <submittedName>
        <fullName evidence="2 3">Uncharacterized protein</fullName>
    </submittedName>
</protein>
<gene>
    <name evidence="3" type="primary">LOC112290385</name>
    <name evidence="2" type="ORF">PHYPA_016917</name>
</gene>
<reference evidence="2 4" key="2">
    <citation type="journal article" date="2018" name="Plant J.">
        <title>The Physcomitrella patens chromosome-scale assembly reveals moss genome structure and evolution.</title>
        <authorList>
            <person name="Lang D."/>
            <person name="Ullrich K.K."/>
            <person name="Murat F."/>
            <person name="Fuchs J."/>
            <person name="Jenkins J."/>
            <person name="Haas F.B."/>
            <person name="Piednoel M."/>
            <person name="Gundlach H."/>
            <person name="Van Bel M."/>
            <person name="Meyberg R."/>
            <person name="Vives C."/>
            <person name="Morata J."/>
            <person name="Symeonidi A."/>
            <person name="Hiss M."/>
            <person name="Muchero W."/>
            <person name="Kamisugi Y."/>
            <person name="Saleh O."/>
            <person name="Blanc G."/>
            <person name="Decker E.L."/>
            <person name="van Gessel N."/>
            <person name="Grimwood J."/>
            <person name="Hayes R.D."/>
            <person name="Graham S.W."/>
            <person name="Gunter L.E."/>
            <person name="McDaniel S.F."/>
            <person name="Hoernstein S.N.W."/>
            <person name="Larsson A."/>
            <person name="Li F.W."/>
            <person name="Perroud P.F."/>
            <person name="Phillips J."/>
            <person name="Ranjan P."/>
            <person name="Rokshar D.S."/>
            <person name="Rothfels C.J."/>
            <person name="Schneider L."/>
            <person name="Shu S."/>
            <person name="Stevenson D.W."/>
            <person name="Thummler F."/>
            <person name="Tillich M."/>
            <person name="Villarreal Aguilar J.C."/>
            <person name="Widiez T."/>
            <person name="Wong G.K."/>
            <person name="Wymore A."/>
            <person name="Zhang Y."/>
            <person name="Zimmer A.D."/>
            <person name="Quatrano R.S."/>
            <person name="Mayer K.F.X."/>
            <person name="Goodstein D."/>
            <person name="Casacuberta J.M."/>
            <person name="Vandepoele K."/>
            <person name="Reski R."/>
            <person name="Cuming A.C."/>
            <person name="Tuskan G.A."/>
            <person name="Maumus F."/>
            <person name="Salse J."/>
            <person name="Schmutz J."/>
            <person name="Rensing S.A."/>
        </authorList>
    </citation>
    <scope>NUCLEOTIDE SEQUENCE [LARGE SCALE GENOMIC DNA]</scope>
    <source>
        <strain evidence="3 4">cv. Gransden 2004</strain>
    </source>
</reference>
<dbReference type="InterPro" id="IPR003676">
    <property type="entry name" value="SAUR_fam"/>
</dbReference>
<evidence type="ECO:0000313" key="4">
    <source>
        <dbReference type="Proteomes" id="UP000006727"/>
    </source>
</evidence>
<dbReference type="Gramene" id="Pp3c13_3290V3.1">
    <property type="protein sequence ID" value="PAC:32930394.CDS.1"/>
    <property type="gene ID" value="Pp3c13_3290"/>
</dbReference>
<dbReference type="AlphaFoldDB" id="A0A2K1JKK6"/>
<dbReference type="STRING" id="3218.A0A2K1JKK6"/>
<sequence length="152" mass="17325">MVRVEFSSSSGRTMRIGVSEKMHKALQRLHLHGVAGGNSLYQNMLSDAEVDSRGRVPEDVPAGFLVVYVGDERRRFVIRAKTLNHATFRVLLEKSAAEFGYKHDGGLIIACDVAFFEHLLWLIETNNPSLFREELRHYWAFSPDYTTCHIVD</sequence>
<keyword evidence="4" id="KW-1185">Reference proteome</keyword>
<dbReference type="OrthoDB" id="1848283at2759"/>
<dbReference type="PANTHER" id="PTHR31374">
    <property type="entry name" value="AUXIN-INDUCED PROTEIN-LIKE-RELATED"/>
    <property type="match status" value="1"/>
</dbReference>
<dbReference type="OMA" id="YTTCHIV"/>
<accession>A0A2K1JKK6</accession>